<dbReference type="PROSITE" id="PS50235">
    <property type="entry name" value="USP_3"/>
    <property type="match status" value="1"/>
</dbReference>
<evidence type="ECO:0000256" key="5">
    <source>
        <dbReference type="ARBA" id="ARBA00022801"/>
    </source>
</evidence>
<keyword evidence="9" id="KW-0472">Membrane</keyword>
<dbReference type="InterPro" id="IPR038765">
    <property type="entry name" value="Papain-like_cys_pep_sf"/>
</dbReference>
<name>A0A1G4ILI3_9SACH</name>
<dbReference type="GO" id="GO:0004843">
    <property type="term" value="F:cysteine-type deubiquitinase activity"/>
    <property type="evidence" value="ECO:0007669"/>
    <property type="project" value="UniProtKB-UniRule"/>
</dbReference>
<dbReference type="Proteomes" id="UP000190274">
    <property type="component" value="Chromosome A"/>
</dbReference>
<comment type="similarity">
    <text evidence="2 7">Belongs to the peptidase C19 family.</text>
</comment>
<protein>
    <recommendedName>
        <fullName evidence="7">Ubiquitin carboxyl-terminal hydrolase</fullName>
        <ecNumber evidence="7">3.4.19.12</ecNumber>
    </recommendedName>
</protein>
<keyword evidence="6 7" id="KW-0788">Thiol protease</keyword>
<dbReference type="Pfam" id="PF00443">
    <property type="entry name" value="UCH"/>
    <property type="match status" value="1"/>
</dbReference>
<evidence type="ECO:0000256" key="4">
    <source>
        <dbReference type="ARBA" id="ARBA00022786"/>
    </source>
</evidence>
<proteinExistence type="inferred from homology"/>
<feature type="region of interest" description="Disordered" evidence="8">
    <location>
        <begin position="452"/>
        <end position="479"/>
    </location>
</feature>
<keyword evidence="5 7" id="KW-0378">Hydrolase</keyword>
<evidence type="ECO:0000256" key="1">
    <source>
        <dbReference type="ARBA" id="ARBA00000707"/>
    </source>
</evidence>
<dbReference type="InterPro" id="IPR050185">
    <property type="entry name" value="Ub_carboxyl-term_hydrolase"/>
</dbReference>
<dbReference type="InterPro" id="IPR036873">
    <property type="entry name" value="Rhodanese-like_dom_sf"/>
</dbReference>
<keyword evidence="9" id="KW-1133">Transmembrane helix</keyword>
<sequence>MENHITPEYSDELLRYINEVYTQDIAHYFPKLRLEKLIDLLEHAEYLFESYRNALKANQRGESLLAFVVGCFYIYLIIPSSIQFNSRDKSYGIYAELKKYYNDETHMLNVLLMVTRVVESVNKQVEESAIIVRKRAYSVPHAHRVLTKEMESMTLSDNCSKSGPTLDNELDNDSIMWTAPNLNPNDHLKVSLAPLPSSTTLASDNGKVLDQAIDILSVERADKHSTVSADSQIRRGSAPANTEHKLDLKTNSEFKDIHSQDVDRYQTHRKDSYHSVYMMNDEHDSFNFNLARLQKQSVIGCEQLFKILAGDENHKVLIVDLRYAKRFQSSRIVATNIVNLDPRVLWDHEKNIPIESNTPIAQHFTKSLLNKLPTFKHIIYYTDMKTLMGLAFDYQFIFFQLFYTSSWKLNCVPEILLGGYEQWKRFVTKMAQNRQIEKEAFLFRESSKGVQKEKSHTISDLKRIPLPPSAPPPPVPSECENVRQEVSYNRAPYPLPDEASELWKANNAYQPPTSEGNLRAHHQTVLRQANSFAHFRVPTIEDSPNEYVALSVTGLRNPGNTCYINAMMQCLFATTAFKGLFLSSQYEGYFSDNYKNPNQLSKYFHLLFKKMYLNGGCSVVPTGFLKACNSLRPDLKIPSDQQDTQEFLLFLLSQLHDELSEPNHVASDYPELLLHDDEKLAVDMKEYDKWFERHISKNGISPIDKIYQGQIENALYCERCGHSSYNYSVFYVLSLAIPSTSSPFGQKKKVRLEDCINLYTSDEQLTNENAWDCPKCGSAASGQGPDDDKRKKRFLLNPDGHTRSSRSKLFNLRSKSRSRSASPFGKATAQHSNPKDWKQKKLTSIKTINFISLPSVLTIHLSRFFYDLTKKNNKVVTYPLTLSIVLKNDEVVNYRLFALVNHFGNLISGHYTSLVNKDLRHELHGDHQKWYYFDDEVVKRDKNHGDIDAGITSVSSSDVYVLFYERIRN</sequence>
<evidence type="ECO:0000313" key="12">
    <source>
        <dbReference type="Proteomes" id="UP000190274"/>
    </source>
</evidence>
<evidence type="ECO:0000256" key="2">
    <source>
        <dbReference type="ARBA" id="ARBA00009085"/>
    </source>
</evidence>
<feature type="compositionally biased region" description="Basic and acidic residues" evidence="8">
    <location>
        <begin position="452"/>
        <end position="463"/>
    </location>
</feature>
<feature type="compositionally biased region" description="Pro residues" evidence="8">
    <location>
        <begin position="465"/>
        <end position="476"/>
    </location>
</feature>
<dbReference type="PANTHER" id="PTHR21646">
    <property type="entry name" value="UBIQUITIN CARBOXYL-TERMINAL HYDROLASE"/>
    <property type="match status" value="1"/>
</dbReference>
<feature type="region of interest" description="Disordered" evidence="8">
    <location>
        <begin position="778"/>
        <end position="836"/>
    </location>
</feature>
<evidence type="ECO:0000256" key="7">
    <source>
        <dbReference type="RuleBase" id="RU366025"/>
    </source>
</evidence>
<dbReference type="OrthoDB" id="292964at2759"/>
<feature type="transmembrane region" description="Helical" evidence="9">
    <location>
        <begin position="64"/>
        <end position="82"/>
    </location>
</feature>
<dbReference type="Gene3D" id="3.90.70.10">
    <property type="entry name" value="Cysteine proteinases"/>
    <property type="match status" value="1"/>
</dbReference>
<evidence type="ECO:0000256" key="9">
    <source>
        <dbReference type="SAM" id="Phobius"/>
    </source>
</evidence>
<evidence type="ECO:0000256" key="6">
    <source>
        <dbReference type="ARBA" id="ARBA00022807"/>
    </source>
</evidence>
<comment type="catalytic activity">
    <reaction evidence="1 7">
        <text>Thiol-dependent hydrolysis of ester, thioester, amide, peptide and isopeptide bonds formed by the C-terminal Gly of ubiquitin (a 76-residue protein attached to proteins as an intracellular targeting signal).</text>
        <dbReference type="EC" id="3.4.19.12"/>
    </reaction>
</comment>
<organism evidence="11 12">
    <name type="scientific">Lachancea dasiensis</name>
    <dbReference type="NCBI Taxonomy" id="1072105"/>
    <lineage>
        <taxon>Eukaryota</taxon>
        <taxon>Fungi</taxon>
        <taxon>Dikarya</taxon>
        <taxon>Ascomycota</taxon>
        <taxon>Saccharomycotina</taxon>
        <taxon>Saccharomycetes</taxon>
        <taxon>Saccharomycetales</taxon>
        <taxon>Saccharomycetaceae</taxon>
        <taxon>Lachancea</taxon>
    </lineage>
</organism>
<dbReference type="Gene3D" id="3.40.250.10">
    <property type="entry name" value="Rhodanese-like domain"/>
    <property type="match status" value="1"/>
</dbReference>
<keyword evidence="9" id="KW-0812">Transmembrane</keyword>
<gene>
    <name evidence="11" type="ORF">LADA_0A00474G</name>
</gene>
<reference evidence="11 12" key="1">
    <citation type="submission" date="2016-03" db="EMBL/GenBank/DDBJ databases">
        <authorList>
            <person name="Devillers H."/>
        </authorList>
    </citation>
    <scope>NUCLEOTIDE SEQUENCE [LARGE SCALE GENOMIC DNA]</scope>
    <source>
        <strain evidence="11">CBS 10888</strain>
    </source>
</reference>
<dbReference type="GO" id="GO:0006508">
    <property type="term" value="P:proteolysis"/>
    <property type="evidence" value="ECO:0007669"/>
    <property type="project" value="UniProtKB-KW"/>
</dbReference>
<keyword evidence="12" id="KW-1185">Reference proteome</keyword>
<dbReference type="InterPro" id="IPR028889">
    <property type="entry name" value="USP"/>
</dbReference>
<dbReference type="SUPFAM" id="SSF54001">
    <property type="entry name" value="Cysteine proteinases"/>
    <property type="match status" value="1"/>
</dbReference>
<dbReference type="SUPFAM" id="SSF52821">
    <property type="entry name" value="Rhodanese/Cell cycle control phosphatase"/>
    <property type="match status" value="1"/>
</dbReference>
<feature type="domain" description="USP" evidence="10">
    <location>
        <begin position="553"/>
        <end position="967"/>
    </location>
</feature>
<evidence type="ECO:0000256" key="3">
    <source>
        <dbReference type="ARBA" id="ARBA00022670"/>
    </source>
</evidence>
<evidence type="ECO:0000313" key="11">
    <source>
        <dbReference type="EMBL" id="SCU77441.1"/>
    </source>
</evidence>
<dbReference type="InterPro" id="IPR001394">
    <property type="entry name" value="Peptidase_C19_UCH"/>
</dbReference>
<keyword evidence="4 7" id="KW-0833">Ubl conjugation pathway</keyword>
<dbReference type="AlphaFoldDB" id="A0A1G4ILI3"/>
<dbReference type="PROSITE" id="PS00973">
    <property type="entry name" value="USP_2"/>
    <property type="match status" value="1"/>
</dbReference>
<evidence type="ECO:0000259" key="10">
    <source>
        <dbReference type="PROSITE" id="PS50235"/>
    </source>
</evidence>
<dbReference type="STRING" id="1266660.A0A1G4ILI3"/>
<dbReference type="EMBL" id="LT598460">
    <property type="protein sequence ID" value="SCU77441.1"/>
    <property type="molecule type" value="Genomic_DNA"/>
</dbReference>
<dbReference type="InterPro" id="IPR018200">
    <property type="entry name" value="USP_CS"/>
</dbReference>
<dbReference type="EC" id="3.4.19.12" evidence="7"/>
<accession>A0A1G4ILI3</accession>
<keyword evidence="3 7" id="KW-0645">Protease</keyword>
<dbReference type="PROSITE" id="PS00972">
    <property type="entry name" value="USP_1"/>
    <property type="match status" value="1"/>
</dbReference>
<dbReference type="GO" id="GO:0016579">
    <property type="term" value="P:protein deubiquitination"/>
    <property type="evidence" value="ECO:0007669"/>
    <property type="project" value="EnsemblFungi"/>
</dbReference>
<evidence type="ECO:0000256" key="8">
    <source>
        <dbReference type="SAM" id="MobiDB-lite"/>
    </source>
</evidence>
<dbReference type="PANTHER" id="PTHR21646:SF24">
    <property type="entry name" value="UBIQUITIN CARBOXYL-TERMINAL HYDROLASE"/>
    <property type="match status" value="1"/>
</dbReference>